<dbReference type="RefSeq" id="WP_084598135.1">
    <property type="nucleotide sequence ID" value="NZ_CP011071.1"/>
</dbReference>
<dbReference type="EMBL" id="CP011071">
    <property type="protein sequence ID" value="AKA33874.1"/>
    <property type="molecule type" value="Genomic_DNA"/>
</dbReference>
<dbReference type="AlphaFoldDB" id="A0A0D5YPK7"/>
<accession>A0A0D5YPK7</accession>
<dbReference type="KEGG" id="mlt:VC82_185"/>
<dbReference type="Proteomes" id="UP000032726">
    <property type="component" value="Chromosome"/>
</dbReference>
<proteinExistence type="predicted"/>
<dbReference type="STRING" id="516051.VC82_185"/>
<sequence>MARAMLEYTKTVLQKVSFDAKLFARELKKAISRLLPNEIEELKIWLQYFVLDKPELQTSLMYLKA</sequence>
<evidence type="ECO:0000313" key="2">
    <source>
        <dbReference type="Proteomes" id="UP000032726"/>
    </source>
</evidence>
<name>A0A0D5YPK7_9FLAO</name>
<dbReference type="OrthoDB" id="840060at2"/>
<dbReference type="HOGENOM" id="CLU_190600_0_0_10"/>
<organism evidence="1 2">
    <name type="scientific">Flagellimonas lutaonensis</name>
    <dbReference type="NCBI Taxonomy" id="516051"/>
    <lineage>
        <taxon>Bacteria</taxon>
        <taxon>Pseudomonadati</taxon>
        <taxon>Bacteroidota</taxon>
        <taxon>Flavobacteriia</taxon>
        <taxon>Flavobacteriales</taxon>
        <taxon>Flavobacteriaceae</taxon>
        <taxon>Flagellimonas</taxon>
    </lineage>
</organism>
<evidence type="ECO:0000313" key="1">
    <source>
        <dbReference type="EMBL" id="AKA33874.1"/>
    </source>
</evidence>
<dbReference type="PATRIC" id="fig|516051.4.peg.191"/>
<gene>
    <name evidence="1" type="ORF">VC82_185</name>
</gene>
<keyword evidence="2" id="KW-1185">Reference proteome</keyword>
<protein>
    <submittedName>
        <fullName evidence="1">Uncharacterized protein</fullName>
    </submittedName>
</protein>
<reference evidence="1 2" key="1">
    <citation type="submission" date="2015-03" db="EMBL/GenBank/DDBJ databases">
        <title>Complete genome sequence of Muricauda lutaonensis CC-HSB-11T, isolated from a coastal hot spring.</title>
        <authorList>
            <person name="Kim K.M."/>
        </authorList>
    </citation>
    <scope>NUCLEOTIDE SEQUENCE [LARGE SCALE GENOMIC DNA]</scope>
    <source>
        <strain evidence="1 2">CC-HSB-11</strain>
    </source>
</reference>